<evidence type="ECO:0000256" key="2">
    <source>
        <dbReference type="ARBA" id="ARBA00012483"/>
    </source>
</evidence>
<evidence type="ECO:0000313" key="12">
    <source>
        <dbReference type="Ensembl" id="ENSCRFP00000009003.1"/>
    </source>
</evidence>
<dbReference type="InterPro" id="IPR013083">
    <property type="entry name" value="Znf_RING/FYVE/PHD"/>
</dbReference>
<evidence type="ECO:0000256" key="9">
    <source>
        <dbReference type="PROSITE-ProRule" id="PRU00175"/>
    </source>
</evidence>
<keyword evidence="6" id="KW-0862">Zinc</keyword>
<evidence type="ECO:0000256" key="1">
    <source>
        <dbReference type="ARBA" id="ARBA00000900"/>
    </source>
</evidence>
<evidence type="ECO:0000259" key="11">
    <source>
        <dbReference type="PROSITE" id="PS50089"/>
    </source>
</evidence>
<dbReference type="PANTHER" id="PTHR46077">
    <property type="entry name" value="E3 UBIQUITIN-PROTEIN LIGASE TOPORS"/>
    <property type="match status" value="1"/>
</dbReference>
<keyword evidence="7" id="KW-0805">Transcription regulation</keyword>
<dbReference type="SUPFAM" id="SSF57850">
    <property type="entry name" value="RING/U-box"/>
    <property type="match status" value="1"/>
</dbReference>
<sequence>MGSKGRRDSATRSSMSQPRPAGPSEMAAANGLCPICLGDLENVTYVEVCRHRFCFICIWEWAKVTETCPLCKQPFKRLLLTVRADNSHEECVAGCSTKGRQPGPGADPHSSATT</sequence>
<keyword evidence="4" id="KW-0479">Metal-binding</keyword>
<reference evidence="12" key="2">
    <citation type="submission" date="2025-09" db="UniProtKB">
        <authorList>
            <consortium name="Ensembl"/>
        </authorList>
    </citation>
    <scope>IDENTIFICATION</scope>
</reference>
<dbReference type="InterPro" id="IPR001841">
    <property type="entry name" value="Znf_RING"/>
</dbReference>
<accession>A0A8C3QP55</accession>
<dbReference type="Gene3D" id="3.30.40.10">
    <property type="entry name" value="Zinc/RING finger domain, C3HC4 (zinc finger)"/>
    <property type="match status" value="1"/>
</dbReference>
<dbReference type="GO" id="GO:0000209">
    <property type="term" value="P:protein polyubiquitination"/>
    <property type="evidence" value="ECO:0007669"/>
    <property type="project" value="TreeGrafter"/>
</dbReference>
<reference evidence="12" key="1">
    <citation type="submission" date="2025-08" db="UniProtKB">
        <authorList>
            <consortium name="Ensembl"/>
        </authorList>
    </citation>
    <scope>IDENTIFICATION</scope>
</reference>
<evidence type="ECO:0000256" key="7">
    <source>
        <dbReference type="ARBA" id="ARBA00023015"/>
    </source>
</evidence>
<dbReference type="Ensembl" id="ENSCRFT00000009329.1">
    <property type="protein sequence ID" value="ENSCRFP00000009003.1"/>
    <property type="gene ID" value="ENSCRFG00000007078.1"/>
</dbReference>
<dbReference type="GO" id="GO:0006513">
    <property type="term" value="P:protein monoubiquitination"/>
    <property type="evidence" value="ECO:0007669"/>
    <property type="project" value="TreeGrafter"/>
</dbReference>
<feature type="domain" description="RING-type" evidence="11">
    <location>
        <begin position="33"/>
        <end position="72"/>
    </location>
</feature>
<dbReference type="EC" id="2.3.2.27" evidence="2"/>
<evidence type="ECO:0000256" key="4">
    <source>
        <dbReference type="ARBA" id="ARBA00022723"/>
    </source>
</evidence>
<evidence type="ECO:0000256" key="3">
    <source>
        <dbReference type="ARBA" id="ARBA00022679"/>
    </source>
</evidence>
<dbReference type="Proteomes" id="UP000694396">
    <property type="component" value="Unplaced"/>
</dbReference>
<keyword evidence="5 9" id="KW-0863">Zinc-finger</keyword>
<evidence type="ECO:0000256" key="8">
    <source>
        <dbReference type="ARBA" id="ARBA00023163"/>
    </source>
</evidence>
<keyword evidence="13" id="KW-1185">Reference proteome</keyword>
<evidence type="ECO:0000256" key="5">
    <source>
        <dbReference type="ARBA" id="ARBA00022771"/>
    </source>
</evidence>
<feature type="region of interest" description="Disordered" evidence="10">
    <location>
        <begin position="1"/>
        <end position="25"/>
    </location>
</feature>
<evidence type="ECO:0000256" key="6">
    <source>
        <dbReference type="ARBA" id="ARBA00022833"/>
    </source>
</evidence>
<dbReference type="PROSITE" id="PS50089">
    <property type="entry name" value="ZF_RING_2"/>
    <property type="match status" value="1"/>
</dbReference>
<dbReference type="PANTHER" id="PTHR46077:SF1">
    <property type="entry name" value="TOP1 BINDING ARGININE_SERINE RICH PROTEIN, E3 UBIQUITIN LIGASE"/>
    <property type="match status" value="1"/>
</dbReference>
<feature type="region of interest" description="Disordered" evidence="10">
    <location>
        <begin position="95"/>
        <end position="114"/>
    </location>
</feature>
<dbReference type="GO" id="GO:0008270">
    <property type="term" value="F:zinc ion binding"/>
    <property type="evidence" value="ECO:0007669"/>
    <property type="project" value="UniProtKB-KW"/>
</dbReference>
<dbReference type="Pfam" id="PF13639">
    <property type="entry name" value="zf-RING_2"/>
    <property type="match status" value="1"/>
</dbReference>
<organism evidence="12 13">
    <name type="scientific">Cyanoderma ruficeps</name>
    <name type="common">rufous-capped babbler</name>
    <dbReference type="NCBI Taxonomy" id="181631"/>
    <lineage>
        <taxon>Eukaryota</taxon>
        <taxon>Metazoa</taxon>
        <taxon>Chordata</taxon>
        <taxon>Craniata</taxon>
        <taxon>Vertebrata</taxon>
        <taxon>Euteleostomi</taxon>
        <taxon>Archelosauria</taxon>
        <taxon>Archosauria</taxon>
        <taxon>Dinosauria</taxon>
        <taxon>Saurischia</taxon>
        <taxon>Theropoda</taxon>
        <taxon>Coelurosauria</taxon>
        <taxon>Aves</taxon>
        <taxon>Neognathae</taxon>
        <taxon>Neoaves</taxon>
        <taxon>Telluraves</taxon>
        <taxon>Australaves</taxon>
        <taxon>Passeriformes</taxon>
        <taxon>Sylvioidea</taxon>
        <taxon>Timaliidae</taxon>
        <taxon>Cyanoderma</taxon>
    </lineage>
</organism>
<dbReference type="PROSITE" id="PS00518">
    <property type="entry name" value="ZF_RING_1"/>
    <property type="match status" value="1"/>
</dbReference>
<dbReference type="GO" id="GO:0061630">
    <property type="term" value="F:ubiquitin protein ligase activity"/>
    <property type="evidence" value="ECO:0007669"/>
    <property type="project" value="UniProtKB-EC"/>
</dbReference>
<protein>
    <recommendedName>
        <fullName evidence="2">RING-type E3 ubiquitin transferase</fullName>
        <ecNumber evidence="2">2.3.2.27</ecNumber>
    </recommendedName>
</protein>
<feature type="compositionally biased region" description="Basic and acidic residues" evidence="10">
    <location>
        <begin position="1"/>
        <end position="10"/>
    </location>
</feature>
<dbReference type="AlphaFoldDB" id="A0A8C3QP55"/>
<dbReference type="SMART" id="SM00184">
    <property type="entry name" value="RING"/>
    <property type="match status" value="1"/>
</dbReference>
<keyword evidence="8" id="KW-0804">Transcription</keyword>
<evidence type="ECO:0000256" key="10">
    <source>
        <dbReference type="SAM" id="MobiDB-lite"/>
    </source>
</evidence>
<evidence type="ECO:0000313" key="13">
    <source>
        <dbReference type="Proteomes" id="UP000694396"/>
    </source>
</evidence>
<proteinExistence type="predicted"/>
<name>A0A8C3QP55_9PASS</name>
<keyword evidence="3" id="KW-0808">Transferase</keyword>
<dbReference type="InterPro" id="IPR017907">
    <property type="entry name" value="Znf_RING_CS"/>
</dbReference>
<comment type="catalytic activity">
    <reaction evidence="1">
        <text>S-ubiquitinyl-[E2 ubiquitin-conjugating enzyme]-L-cysteine + [acceptor protein]-L-lysine = [E2 ubiquitin-conjugating enzyme]-L-cysteine + N(6)-ubiquitinyl-[acceptor protein]-L-lysine.</text>
        <dbReference type="EC" id="2.3.2.27"/>
    </reaction>
</comment>